<reference evidence="4 5" key="1">
    <citation type="journal article" date="2011" name="Science">
        <title>The Selaginella genome identifies genetic changes associated with the evolution of vascular plants.</title>
        <authorList>
            <person name="Banks J.A."/>
            <person name="Nishiyama T."/>
            <person name="Hasebe M."/>
            <person name="Bowman J.L."/>
            <person name="Gribskov M."/>
            <person name="dePamphilis C."/>
            <person name="Albert V.A."/>
            <person name="Aono N."/>
            <person name="Aoyama T."/>
            <person name="Ambrose B.A."/>
            <person name="Ashton N.W."/>
            <person name="Axtell M.J."/>
            <person name="Barker E."/>
            <person name="Barker M.S."/>
            <person name="Bennetzen J.L."/>
            <person name="Bonawitz N.D."/>
            <person name="Chapple C."/>
            <person name="Cheng C."/>
            <person name="Correa L.G."/>
            <person name="Dacre M."/>
            <person name="DeBarry J."/>
            <person name="Dreyer I."/>
            <person name="Elias M."/>
            <person name="Engstrom E.M."/>
            <person name="Estelle M."/>
            <person name="Feng L."/>
            <person name="Finet C."/>
            <person name="Floyd S.K."/>
            <person name="Frommer W.B."/>
            <person name="Fujita T."/>
            <person name="Gramzow L."/>
            <person name="Gutensohn M."/>
            <person name="Harholt J."/>
            <person name="Hattori M."/>
            <person name="Heyl A."/>
            <person name="Hirai T."/>
            <person name="Hiwatashi Y."/>
            <person name="Ishikawa M."/>
            <person name="Iwata M."/>
            <person name="Karol K.G."/>
            <person name="Koehler B."/>
            <person name="Kolukisaoglu U."/>
            <person name="Kubo M."/>
            <person name="Kurata T."/>
            <person name="Lalonde S."/>
            <person name="Li K."/>
            <person name="Li Y."/>
            <person name="Litt A."/>
            <person name="Lyons E."/>
            <person name="Manning G."/>
            <person name="Maruyama T."/>
            <person name="Michael T.P."/>
            <person name="Mikami K."/>
            <person name="Miyazaki S."/>
            <person name="Morinaga S."/>
            <person name="Murata T."/>
            <person name="Mueller-Roeber B."/>
            <person name="Nelson D.R."/>
            <person name="Obara M."/>
            <person name="Oguri Y."/>
            <person name="Olmstead R.G."/>
            <person name="Onodera N."/>
            <person name="Petersen B.L."/>
            <person name="Pils B."/>
            <person name="Prigge M."/>
            <person name="Rensing S.A."/>
            <person name="Riano-Pachon D.M."/>
            <person name="Roberts A.W."/>
            <person name="Sato Y."/>
            <person name="Scheller H.V."/>
            <person name="Schulz B."/>
            <person name="Schulz C."/>
            <person name="Shakirov E.V."/>
            <person name="Shibagaki N."/>
            <person name="Shinohara N."/>
            <person name="Shippen D.E."/>
            <person name="Soerensen I."/>
            <person name="Sotooka R."/>
            <person name="Sugimoto N."/>
            <person name="Sugita M."/>
            <person name="Sumikawa N."/>
            <person name="Tanurdzic M."/>
            <person name="Theissen G."/>
            <person name="Ulvskov P."/>
            <person name="Wakazuki S."/>
            <person name="Weng J.K."/>
            <person name="Willats W.W."/>
            <person name="Wipf D."/>
            <person name="Wolf P.G."/>
            <person name="Yang L."/>
            <person name="Zimmer A.D."/>
            <person name="Zhu Q."/>
            <person name="Mitros T."/>
            <person name="Hellsten U."/>
            <person name="Loque D."/>
            <person name="Otillar R."/>
            <person name="Salamov A."/>
            <person name="Schmutz J."/>
            <person name="Shapiro H."/>
            <person name="Lindquist E."/>
            <person name="Lucas S."/>
            <person name="Rokhsar D."/>
            <person name="Grigoriev I.V."/>
        </authorList>
    </citation>
    <scope>NUCLEOTIDE SEQUENCE [LARGE SCALE GENOMIC DNA]</scope>
</reference>
<dbReference type="Gene3D" id="3.80.10.10">
    <property type="entry name" value="Ribonuclease Inhibitor"/>
    <property type="match status" value="2"/>
</dbReference>
<dbReference type="InterPro" id="IPR032675">
    <property type="entry name" value="LRR_dom_sf"/>
</dbReference>
<evidence type="ECO:0008006" key="6">
    <source>
        <dbReference type="Google" id="ProtNLM"/>
    </source>
</evidence>
<evidence type="ECO:0000256" key="1">
    <source>
        <dbReference type="ARBA" id="ARBA00022614"/>
    </source>
</evidence>
<dbReference type="Gramene" id="EFJ08515">
    <property type="protein sequence ID" value="EFJ08515"/>
    <property type="gene ID" value="SELMODRAFT_448013"/>
</dbReference>
<evidence type="ECO:0000313" key="5">
    <source>
        <dbReference type="Proteomes" id="UP000001514"/>
    </source>
</evidence>
<organism evidence="5">
    <name type="scientific">Selaginella moellendorffii</name>
    <name type="common">Spikemoss</name>
    <dbReference type="NCBI Taxonomy" id="88036"/>
    <lineage>
        <taxon>Eukaryota</taxon>
        <taxon>Viridiplantae</taxon>
        <taxon>Streptophyta</taxon>
        <taxon>Embryophyta</taxon>
        <taxon>Tracheophyta</taxon>
        <taxon>Lycopodiopsida</taxon>
        <taxon>Selaginellales</taxon>
        <taxon>Selaginellaceae</taxon>
        <taxon>Selaginella</taxon>
    </lineage>
</organism>
<dbReference type="SUPFAM" id="SSF52058">
    <property type="entry name" value="L domain-like"/>
    <property type="match status" value="1"/>
</dbReference>
<dbReference type="Pfam" id="PF13855">
    <property type="entry name" value="LRR_8"/>
    <property type="match status" value="1"/>
</dbReference>
<dbReference type="SMART" id="SM00369">
    <property type="entry name" value="LRR_TYP"/>
    <property type="match status" value="3"/>
</dbReference>
<feature type="compositionally biased region" description="Basic and acidic residues" evidence="3">
    <location>
        <begin position="25"/>
        <end position="44"/>
    </location>
</feature>
<dbReference type="Pfam" id="PF13516">
    <property type="entry name" value="LRR_6"/>
    <property type="match status" value="1"/>
</dbReference>
<keyword evidence="1" id="KW-0433">Leucine-rich repeat</keyword>
<gene>
    <name evidence="4" type="ORF">SELMODRAFT_448013</name>
</gene>
<dbReference type="GO" id="GO:0005737">
    <property type="term" value="C:cytoplasm"/>
    <property type="evidence" value="ECO:0000318"/>
    <property type="project" value="GO_Central"/>
</dbReference>
<dbReference type="PANTHER" id="PTHR15454">
    <property type="entry name" value="NISCHARIN RELATED"/>
    <property type="match status" value="1"/>
</dbReference>
<feature type="region of interest" description="Disordered" evidence="3">
    <location>
        <begin position="406"/>
        <end position="438"/>
    </location>
</feature>
<dbReference type="Proteomes" id="UP000001514">
    <property type="component" value="Unassembled WGS sequence"/>
</dbReference>
<feature type="region of interest" description="Disordered" evidence="3">
    <location>
        <begin position="16"/>
        <end position="130"/>
    </location>
</feature>
<dbReference type="InterPro" id="IPR001611">
    <property type="entry name" value="Leu-rich_rpt"/>
</dbReference>
<evidence type="ECO:0000256" key="3">
    <source>
        <dbReference type="SAM" id="MobiDB-lite"/>
    </source>
</evidence>
<dbReference type="PANTHER" id="PTHR15454:SF37">
    <property type="entry name" value="OUTER ARM DYNEIN LIGHT CHAIN 1 PROTEIN"/>
    <property type="match status" value="1"/>
</dbReference>
<proteinExistence type="predicted"/>
<dbReference type="PROSITE" id="PS51450">
    <property type="entry name" value="LRR"/>
    <property type="match status" value="4"/>
</dbReference>
<keyword evidence="2" id="KW-0677">Repeat</keyword>
<name>D8T466_SELML</name>
<dbReference type="KEGG" id="smo:SELMODRAFT_448013"/>
<dbReference type="FunFam" id="3.80.10.10:FF:000320">
    <property type="entry name" value="Protein phosphatase 1 regulatory subunit pprA"/>
    <property type="match status" value="1"/>
</dbReference>
<evidence type="ECO:0000313" key="4">
    <source>
        <dbReference type="EMBL" id="EFJ08515.1"/>
    </source>
</evidence>
<evidence type="ECO:0000256" key="2">
    <source>
        <dbReference type="ARBA" id="ARBA00022737"/>
    </source>
</evidence>
<feature type="compositionally biased region" description="Basic residues" evidence="3">
    <location>
        <begin position="428"/>
        <end position="438"/>
    </location>
</feature>
<feature type="compositionally biased region" description="Low complexity" evidence="3">
    <location>
        <begin position="92"/>
        <end position="105"/>
    </location>
</feature>
<dbReference type="SMART" id="SM00365">
    <property type="entry name" value="LRR_SD22"/>
    <property type="match status" value="4"/>
</dbReference>
<feature type="region of interest" description="Disordered" evidence="3">
    <location>
        <begin position="153"/>
        <end position="181"/>
    </location>
</feature>
<dbReference type="EMBL" id="GL377673">
    <property type="protein sequence ID" value="EFJ08515.1"/>
    <property type="molecule type" value="Genomic_DNA"/>
</dbReference>
<dbReference type="InParanoid" id="D8T466"/>
<dbReference type="InterPro" id="IPR003591">
    <property type="entry name" value="Leu-rich_rpt_typical-subtyp"/>
</dbReference>
<keyword evidence="5" id="KW-1185">Reference proteome</keyword>
<dbReference type="eggNOG" id="KOG0531">
    <property type="taxonomic scope" value="Eukaryota"/>
</dbReference>
<protein>
    <recommendedName>
        <fullName evidence="6">U2A'/phosphoprotein 32 family A C-terminal domain-containing protein</fullName>
    </recommendedName>
</protein>
<dbReference type="HOGENOM" id="CLU_643109_0_0_1"/>
<dbReference type="AlphaFoldDB" id="D8T466"/>
<dbReference type="STRING" id="88036.D8T466"/>
<accession>D8T466</accession>
<sequence length="438" mass="47717">MAVMRTISCFPVFSSWSSQKKDKKKNNDASLSERRLDLSREVSGKAKVWPGDDASPTTGGSKDPEKQTLATTDLKSSSASVRSLPDPEDCKTPSTSFSSSAEFSPIVIQPSGSDYHPAYGTKDGDEEERYDGSIRSALKHVEDWVRNLEELDEMDKSGEEDPEQDTCAQAATAAEDQSDPDRELNDLVVQSLDPLAGSAHLAGIGLKSPPLLGAFNNLRSLSISGNSIAKIPPGCLPRNLHFLDLSRNKISVIEGLRGLSRLRILNLSHNRISRVGHAETGINERIVTGLGNCTSVRELYLSGNKISEVEGLHRLRKLFLLDLSNNRLTTAKSLLQLAANYSCLQVLNLLGNAVLLNLGDEQLKRLVGAIAPRLSYLNNLPIKAVPAREAVVGKFARTELVGARKAKRSSGSKAKRVESLQANSSRKSGGRRRRNKHF</sequence>
<feature type="compositionally biased region" description="Polar residues" evidence="3">
    <location>
        <begin position="68"/>
        <end position="81"/>
    </location>
</feature>